<evidence type="ECO:0000313" key="1">
    <source>
        <dbReference type="EMBL" id="MFD2276139.1"/>
    </source>
</evidence>
<accession>A0ABW5E224</accession>
<evidence type="ECO:0000313" key="2">
    <source>
        <dbReference type="Proteomes" id="UP001597297"/>
    </source>
</evidence>
<dbReference type="Proteomes" id="UP001597297">
    <property type="component" value="Unassembled WGS sequence"/>
</dbReference>
<keyword evidence="2" id="KW-1185">Reference proteome</keyword>
<name>A0ABW5E224_9BACT</name>
<evidence type="ECO:0008006" key="3">
    <source>
        <dbReference type="Google" id="ProtNLM"/>
    </source>
</evidence>
<comment type="caution">
    <text evidence="1">The sequence shown here is derived from an EMBL/GenBank/DDBJ whole genome shotgun (WGS) entry which is preliminary data.</text>
</comment>
<gene>
    <name evidence="1" type="ORF">ACFSQZ_06650</name>
</gene>
<dbReference type="InterPro" id="IPR017853">
    <property type="entry name" value="GH"/>
</dbReference>
<protein>
    <recommendedName>
        <fullName evidence="3">Glycoside hydrolase family 57 N-terminal domain-containing protein</fullName>
    </recommendedName>
</protein>
<dbReference type="SUPFAM" id="SSF51445">
    <property type="entry name" value="(Trans)glycosidases"/>
    <property type="match status" value="1"/>
</dbReference>
<sequence>MSEQGKFKWVIVDGIGPFFRSYNKRRINWSKIPLAELPVEGDAADVYWRAVREEMAEFVQRVRAHGYNTVTLDDVAHVTLHESYTDALKLRVKRLAKEMRILIQIIKNAGLRVLMTSDVVPMTATLVEGMGGRRSEIARYFKALLENFILEFPEVDGVVLRLGEGDGKDVKGDINNSLFIETAKQANVMLKDLLERFKFHQRVLVCRTWTVGAYPVGDLIWHRKRVRGLLSGIESDFFILSLKYGESDFFRYLPLNHAFFETSVQKVIEFQARREYEGAGEYPSFIGWDVERYAQELVGANNLVGMSVWVQTGGWHAFSRRAYIGEGSYWVELNSAVTVQVLQYGRSVDEALSKFYGSIKLEQVRRFLELSTEVIMKGLYVEEFAQQKWFFRRVRIPPLLHVYWDCIFFQHPIKKVMKHFVEDEQKAIRDGYAVLENFEEMENLAEKLGWSVEDVRFMHDSYKLIALARGYIFAPYTPEVKERILAAKREYKALHPRSQRPRYRVKTSFKRLELSSQKIALVKRLFFRKKRGYRLLDHLVTIHLLGYIYRLFHKRYEHKIPKFARKSAMGIDAILK</sequence>
<organism evidence="1 2">
    <name type="scientific">Rubritalea spongiae</name>
    <dbReference type="NCBI Taxonomy" id="430797"/>
    <lineage>
        <taxon>Bacteria</taxon>
        <taxon>Pseudomonadati</taxon>
        <taxon>Verrucomicrobiota</taxon>
        <taxon>Verrucomicrobiia</taxon>
        <taxon>Verrucomicrobiales</taxon>
        <taxon>Rubritaleaceae</taxon>
        <taxon>Rubritalea</taxon>
    </lineage>
</organism>
<reference evidence="2" key="1">
    <citation type="journal article" date="2019" name="Int. J. Syst. Evol. Microbiol.">
        <title>The Global Catalogue of Microorganisms (GCM) 10K type strain sequencing project: providing services to taxonomists for standard genome sequencing and annotation.</title>
        <authorList>
            <consortium name="The Broad Institute Genomics Platform"/>
            <consortium name="The Broad Institute Genome Sequencing Center for Infectious Disease"/>
            <person name="Wu L."/>
            <person name="Ma J."/>
        </authorList>
    </citation>
    <scope>NUCLEOTIDE SEQUENCE [LARGE SCALE GENOMIC DNA]</scope>
    <source>
        <strain evidence="2">JCM 16545</strain>
    </source>
</reference>
<proteinExistence type="predicted"/>
<dbReference type="EMBL" id="JBHUJC010000019">
    <property type="protein sequence ID" value="MFD2276139.1"/>
    <property type="molecule type" value="Genomic_DNA"/>
</dbReference>
<dbReference type="RefSeq" id="WP_377095360.1">
    <property type="nucleotide sequence ID" value="NZ_JBHSJM010000001.1"/>
</dbReference>